<sequence length="184" mass="20775">MLYLIGLGLGDKKDITIKGFEIIKRCKRVYLESYTSILVNDKKELEEFYGREVISADREFVEIGADQILADADHEDIAFLVVGDPLGNDERKKEYLPPTFMTVNVAAQQLIESFKELGDKCKNANLTEETICVALARVGCENQKISKCTLKEMLEVNLGPPLHSLIVVGKLHPIEEEMLKLFEQ</sequence>
<dbReference type="PANTHER" id="PTHR10882:SF0">
    <property type="entry name" value="DIPHTHINE METHYL ESTER SYNTHASE"/>
    <property type="match status" value="1"/>
</dbReference>
<dbReference type="PANTHER" id="PTHR10882">
    <property type="entry name" value="DIPHTHINE SYNTHASE"/>
    <property type="match status" value="1"/>
</dbReference>
<feature type="domain" description="Tetrapyrrole methylase" evidence="4">
    <location>
        <begin position="1"/>
        <end position="86"/>
    </location>
</feature>
<dbReference type="EC" id="2.1.1.314" evidence="2"/>
<comment type="function">
    <text evidence="1">S-adenosyl-L-methionine-dependent methyltransferase that catalyzes four methylations of the modified target histidine residue in translation elongation factor 2 (EF-2), to form an intermediate called diphthine methyl ester. The four successive methylation reactions represent the second step of diphthamide biosynthesis.</text>
</comment>
<evidence type="ECO:0000256" key="3">
    <source>
        <dbReference type="ARBA" id="ARBA00048752"/>
    </source>
</evidence>
<dbReference type="GO" id="GO:0141133">
    <property type="term" value="F:diphthine methyl ester synthase activity"/>
    <property type="evidence" value="ECO:0007669"/>
    <property type="project" value="UniProtKB-EC"/>
</dbReference>
<keyword evidence="6" id="KW-1185">Reference proteome</keyword>
<evidence type="ECO:0000256" key="1">
    <source>
        <dbReference type="ARBA" id="ARBA00004006"/>
    </source>
</evidence>
<dbReference type="InterPro" id="IPR000878">
    <property type="entry name" value="4pyrrol_Mease"/>
</dbReference>
<reference evidence="5" key="1">
    <citation type="submission" date="2022-12" db="EMBL/GenBank/DDBJ databases">
        <title>Genome assemblies of Blomia tropicalis.</title>
        <authorList>
            <person name="Cui Y."/>
        </authorList>
    </citation>
    <scope>NUCLEOTIDE SEQUENCE</scope>
    <source>
        <tissue evidence="5">Adult mites</tissue>
    </source>
</reference>
<dbReference type="GO" id="GO:0017183">
    <property type="term" value="P:protein histidyl modification to diphthamide"/>
    <property type="evidence" value="ECO:0007669"/>
    <property type="project" value="InterPro"/>
</dbReference>
<evidence type="ECO:0000313" key="6">
    <source>
        <dbReference type="Proteomes" id="UP001142055"/>
    </source>
</evidence>
<dbReference type="InterPro" id="IPR004551">
    <property type="entry name" value="Dphthn_synthase"/>
</dbReference>
<proteinExistence type="predicted"/>
<evidence type="ECO:0000259" key="4">
    <source>
        <dbReference type="Pfam" id="PF00590"/>
    </source>
</evidence>
<accession>A0A9Q0MIH8</accession>
<dbReference type="InterPro" id="IPR014777">
    <property type="entry name" value="4pyrrole_Mease_sub1"/>
</dbReference>
<dbReference type="AlphaFoldDB" id="A0A9Q0MIH8"/>
<dbReference type="EMBL" id="JAPWDV010000001">
    <property type="protein sequence ID" value="KAJ6225032.1"/>
    <property type="molecule type" value="Genomic_DNA"/>
</dbReference>
<dbReference type="SUPFAM" id="SSF53790">
    <property type="entry name" value="Tetrapyrrole methylase"/>
    <property type="match status" value="1"/>
</dbReference>
<comment type="caution">
    <text evidence="5">The sequence shown here is derived from an EMBL/GenBank/DDBJ whole genome shotgun (WGS) entry which is preliminary data.</text>
</comment>
<evidence type="ECO:0000313" key="5">
    <source>
        <dbReference type="EMBL" id="KAJ6225032.1"/>
    </source>
</evidence>
<dbReference type="InterPro" id="IPR035996">
    <property type="entry name" value="4pyrrol_Methylase_sf"/>
</dbReference>
<evidence type="ECO:0000256" key="2">
    <source>
        <dbReference type="ARBA" id="ARBA00011927"/>
    </source>
</evidence>
<dbReference type="Pfam" id="PF00590">
    <property type="entry name" value="TP_methylase"/>
    <property type="match status" value="1"/>
</dbReference>
<dbReference type="Gene3D" id="3.40.1010.10">
    <property type="entry name" value="Cobalt-precorrin-4 Transmethylase, Domain 1"/>
    <property type="match status" value="1"/>
</dbReference>
<protein>
    <recommendedName>
        <fullName evidence="2">diphthine methyl ester synthase</fullName>
        <ecNumber evidence="2">2.1.1.314</ecNumber>
    </recommendedName>
</protein>
<name>A0A9Q0MIH8_BLOTA</name>
<dbReference type="Proteomes" id="UP001142055">
    <property type="component" value="Chromosome 1"/>
</dbReference>
<organism evidence="5 6">
    <name type="scientific">Blomia tropicalis</name>
    <name type="common">Mite</name>
    <dbReference type="NCBI Taxonomy" id="40697"/>
    <lineage>
        <taxon>Eukaryota</taxon>
        <taxon>Metazoa</taxon>
        <taxon>Ecdysozoa</taxon>
        <taxon>Arthropoda</taxon>
        <taxon>Chelicerata</taxon>
        <taxon>Arachnida</taxon>
        <taxon>Acari</taxon>
        <taxon>Acariformes</taxon>
        <taxon>Sarcoptiformes</taxon>
        <taxon>Astigmata</taxon>
        <taxon>Glycyphagoidea</taxon>
        <taxon>Echimyopodidae</taxon>
        <taxon>Blomia</taxon>
    </lineage>
</organism>
<comment type="catalytic activity">
    <reaction evidence="3">
        <text>2-[(3S)-amino-3-carboxypropyl]-L-histidyl-[translation elongation factor 2] + 4 S-adenosyl-L-methionine = diphthine methyl ester-[translation elongation factor 2] + 4 S-adenosyl-L-homocysteine + 3 H(+)</text>
        <dbReference type="Rhea" id="RHEA:42652"/>
        <dbReference type="Rhea" id="RHEA-COMP:9749"/>
        <dbReference type="Rhea" id="RHEA-COMP:10173"/>
        <dbReference type="ChEBI" id="CHEBI:15378"/>
        <dbReference type="ChEBI" id="CHEBI:57856"/>
        <dbReference type="ChEBI" id="CHEBI:59789"/>
        <dbReference type="ChEBI" id="CHEBI:73995"/>
        <dbReference type="ChEBI" id="CHEBI:79005"/>
        <dbReference type="EC" id="2.1.1.314"/>
    </reaction>
</comment>
<gene>
    <name evidence="5" type="ORF">RDWZM_003577</name>
</gene>